<keyword evidence="1" id="KW-0723">Serine/threonine-protein kinase</keyword>
<evidence type="ECO:0000313" key="5">
    <source>
        <dbReference type="EMBL" id="KAK0467688.1"/>
    </source>
</evidence>
<keyword evidence="6" id="KW-1185">Reference proteome</keyword>
<dbReference type="InterPro" id="IPR011009">
    <property type="entry name" value="Kinase-like_dom_sf"/>
</dbReference>
<dbReference type="SUPFAM" id="SSF56112">
    <property type="entry name" value="Protein kinase-like (PK-like)"/>
    <property type="match status" value="1"/>
</dbReference>
<dbReference type="EMBL" id="JAUEPS010000002">
    <property type="protein sequence ID" value="KAK0467688.1"/>
    <property type="molecule type" value="Genomic_DNA"/>
</dbReference>
<organism evidence="5 6">
    <name type="scientific">Armillaria tabescens</name>
    <name type="common">Ringless honey mushroom</name>
    <name type="synonym">Agaricus tabescens</name>
    <dbReference type="NCBI Taxonomy" id="1929756"/>
    <lineage>
        <taxon>Eukaryota</taxon>
        <taxon>Fungi</taxon>
        <taxon>Dikarya</taxon>
        <taxon>Basidiomycota</taxon>
        <taxon>Agaricomycotina</taxon>
        <taxon>Agaricomycetes</taxon>
        <taxon>Agaricomycetidae</taxon>
        <taxon>Agaricales</taxon>
        <taxon>Marasmiineae</taxon>
        <taxon>Physalacriaceae</taxon>
        <taxon>Desarmillaria</taxon>
    </lineage>
</organism>
<dbReference type="Pfam" id="PF02816">
    <property type="entry name" value="Alpha_kinase"/>
    <property type="match status" value="1"/>
</dbReference>
<dbReference type="AlphaFoldDB" id="A0AA39NL66"/>
<evidence type="ECO:0000259" key="4">
    <source>
        <dbReference type="PROSITE" id="PS51158"/>
    </source>
</evidence>
<dbReference type="Proteomes" id="UP001175211">
    <property type="component" value="Unassembled WGS sequence"/>
</dbReference>
<evidence type="ECO:0000256" key="2">
    <source>
        <dbReference type="ARBA" id="ARBA00022679"/>
    </source>
</evidence>
<dbReference type="InterPro" id="IPR004166">
    <property type="entry name" value="a-kinase_dom"/>
</dbReference>
<dbReference type="PROSITE" id="PS51158">
    <property type="entry name" value="ALPHA_KINASE"/>
    <property type="match status" value="1"/>
</dbReference>
<evidence type="ECO:0000256" key="1">
    <source>
        <dbReference type="ARBA" id="ARBA00022527"/>
    </source>
</evidence>
<protein>
    <recommendedName>
        <fullName evidence="4">Alpha-type protein kinase domain-containing protein</fullName>
    </recommendedName>
</protein>
<proteinExistence type="predicted"/>
<dbReference type="GeneID" id="85350484"/>
<keyword evidence="3" id="KW-0418">Kinase</keyword>
<dbReference type="Gene3D" id="3.20.200.10">
    <property type="entry name" value="MHCK/EF2 kinase"/>
    <property type="match status" value="1"/>
</dbReference>
<name>A0AA39NL66_ARMTA</name>
<keyword evidence="2" id="KW-0808">Transferase</keyword>
<gene>
    <name evidence="5" type="ORF">EV420DRAFT_1259101</name>
</gene>
<accession>A0AA39NL66</accession>
<dbReference type="RefSeq" id="XP_060337963.1">
    <property type="nucleotide sequence ID" value="XM_060466936.1"/>
</dbReference>
<evidence type="ECO:0000313" key="6">
    <source>
        <dbReference type="Proteomes" id="UP001175211"/>
    </source>
</evidence>
<sequence length="178" mass="19848">MAILQEANTLVWVNAIHDMSIALVHAKVSSYGPPPGPIPDLRFVEAAVALTSCPESVKLKDWRGFCVLVEQLLDSDDFAKYVSNGAPEPVEDVSEDHLAIATFLCFLQHLQYSQTLGKCFVSDYQGTGKWLTDPQVMAKSAVLGRQLFGEGNVDGSLEQFPQRHHCNKWCTWFCLQEF</sequence>
<evidence type="ECO:0000256" key="3">
    <source>
        <dbReference type="ARBA" id="ARBA00022777"/>
    </source>
</evidence>
<reference evidence="5" key="1">
    <citation type="submission" date="2023-06" db="EMBL/GenBank/DDBJ databases">
        <authorList>
            <consortium name="Lawrence Berkeley National Laboratory"/>
            <person name="Ahrendt S."/>
            <person name="Sahu N."/>
            <person name="Indic B."/>
            <person name="Wong-Bajracharya J."/>
            <person name="Merenyi Z."/>
            <person name="Ke H.-M."/>
            <person name="Monk M."/>
            <person name="Kocsube S."/>
            <person name="Drula E."/>
            <person name="Lipzen A."/>
            <person name="Balint B."/>
            <person name="Henrissat B."/>
            <person name="Andreopoulos B."/>
            <person name="Martin F.M."/>
            <person name="Harder C.B."/>
            <person name="Rigling D."/>
            <person name="Ford K.L."/>
            <person name="Foster G.D."/>
            <person name="Pangilinan J."/>
            <person name="Papanicolaou A."/>
            <person name="Barry K."/>
            <person name="LaButti K."/>
            <person name="Viragh M."/>
            <person name="Koriabine M."/>
            <person name="Yan M."/>
            <person name="Riley R."/>
            <person name="Champramary S."/>
            <person name="Plett K.L."/>
            <person name="Tsai I.J."/>
            <person name="Slot J."/>
            <person name="Sipos G."/>
            <person name="Plett J."/>
            <person name="Nagy L.G."/>
            <person name="Grigoriev I.V."/>
        </authorList>
    </citation>
    <scope>NUCLEOTIDE SEQUENCE</scope>
    <source>
        <strain evidence="5">CCBAS 213</strain>
    </source>
</reference>
<comment type="caution">
    <text evidence="5">The sequence shown here is derived from an EMBL/GenBank/DDBJ whole genome shotgun (WGS) entry which is preliminary data.</text>
</comment>
<dbReference type="GO" id="GO:0005524">
    <property type="term" value="F:ATP binding"/>
    <property type="evidence" value="ECO:0007669"/>
    <property type="project" value="InterPro"/>
</dbReference>
<feature type="domain" description="Alpha-type protein kinase" evidence="4">
    <location>
        <begin position="1"/>
        <end position="178"/>
    </location>
</feature>
<dbReference type="GO" id="GO:0004674">
    <property type="term" value="F:protein serine/threonine kinase activity"/>
    <property type="evidence" value="ECO:0007669"/>
    <property type="project" value="UniProtKB-KW"/>
</dbReference>